<dbReference type="Pfam" id="PF04545">
    <property type="entry name" value="Sigma70_r4"/>
    <property type="match status" value="1"/>
</dbReference>
<keyword evidence="3" id="KW-0731">Sigma factor</keyword>
<keyword evidence="4" id="KW-0238">DNA-binding</keyword>
<evidence type="ECO:0000256" key="3">
    <source>
        <dbReference type="ARBA" id="ARBA00023082"/>
    </source>
</evidence>
<comment type="similarity">
    <text evidence="1">Belongs to the sigma-70 factor family. ECF subfamily.</text>
</comment>
<dbReference type="InterPro" id="IPR039425">
    <property type="entry name" value="RNA_pol_sigma-70-like"/>
</dbReference>
<dbReference type="OrthoDB" id="9797134at2"/>
<evidence type="ECO:0000256" key="6">
    <source>
        <dbReference type="SAM" id="MobiDB-lite"/>
    </source>
</evidence>
<dbReference type="InterPro" id="IPR013324">
    <property type="entry name" value="RNA_pol_sigma_r3/r4-like"/>
</dbReference>
<dbReference type="InterPro" id="IPR014284">
    <property type="entry name" value="RNA_pol_sigma-70_dom"/>
</dbReference>
<feature type="compositionally biased region" description="Basic and acidic residues" evidence="6">
    <location>
        <begin position="20"/>
        <end position="29"/>
    </location>
</feature>
<evidence type="ECO:0000259" key="8">
    <source>
        <dbReference type="Pfam" id="PF04545"/>
    </source>
</evidence>
<dbReference type="InterPro" id="IPR007630">
    <property type="entry name" value="RNA_pol_sigma70_r4"/>
</dbReference>
<gene>
    <name evidence="9" type="ORF">E8A74_50460</name>
</gene>
<dbReference type="PANTHER" id="PTHR43133">
    <property type="entry name" value="RNA POLYMERASE ECF-TYPE SIGMA FACTO"/>
    <property type="match status" value="1"/>
</dbReference>
<accession>A0A4U1IEG9</accession>
<reference evidence="9 10" key="1">
    <citation type="submission" date="2019-04" db="EMBL/GenBank/DDBJ databases">
        <authorList>
            <person name="Li Y."/>
            <person name="Wang J."/>
        </authorList>
    </citation>
    <scope>NUCLEOTIDE SEQUENCE [LARGE SCALE GENOMIC DNA]</scope>
    <source>
        <strain evidence="9 10">DSM 14668</strain>
    </source>
</reference>
<dbReference type="GO" id="GO:0006352">
    <property type="term" value="P:DNA-templated transcription initiation"/>
    <property type="evidence" value="ECO:0007669"/>
    <property type="project" value="InterPro"/>
</dbReference>
<keyword evidence="10" id="KW-1185">Reference proteome</keyword>
<dbReference type="InterPro" id="IPR036388">
    <property type="entry name" value="WH-like_DNA-bd_sf"/>
</dbReference>
<dbReference type="NCBIfam" id="TIGR02937">
    <property type="entry name" value="sigma70-ECF"/>
    <property type="match status" value="1"/>
</dbReference>
<protein>
    <submittedName>
        <fullName evidence="9">Sigma-70 family RNA polymerase sigma factor</fullName>
    </submittedName>
</protein>
<dbReference type="InterPro" id="IPR007627">
    <property type="entry name" value="RNA_pol_sigma70_r2"/>
</dbReference>
<dbReference type="SUPFAM" id="SSF88946">
    <property type="entry name" value="Sigma2 domain of RNA polymerase sigma factors"/>
    <property type="match status" value="1"/>
</dbReference>
<proteinExistence type="inferred from homology"/>
<organism evidence="9 10">
    <name type="scientific">Polyangium fumosum</name>
    <dbReference type="NCBI Taxonomy" id="889272"/>
    <lineage>
        <taxon>Bacteria</taxon>
        <taxon>Pseudomonadati</taxon>
        <taxon>Myxococcota</taxon>
        <taxon>Polyangia</taxon>
        <taxon>Polyangiales</taxon>
        <taxon>Polyangiaceae</taxon>
        <taxon>Polyangium</taxon>
    </lineage>
</organism>
<dbReference type="Pfam" id="PF04542">
    <property type="entry name" value="Sigma70_r2"/>
    <property type="match status" value="1"/>
</dbReference>
<evidence type="ECO:0000259" key="7">
    <source>
        <dbReference type="Pfam" id="PF04542"/>
    </source>
</evidence>
<dbReference type="SUPFAM" id="SSF88659">
    <property type="entry name" value="Sigma3 and sigma4 domains of RNA polymerase sigma factors"/>
    <property type="match status" value="1"/>
</dbReference>
<evidence type="ECO:0000313" key="10">
    <source>
        <dbReference type="Proteomes" id="UP000309215"/>
    </source>
</evidence>
<evidence type="ECO:0000256" key="2">
    <source>
        <dbReference type="ARBA" id="ARBA00023015"/>
    </source>
</evidence>
<feature type="domain" description="RNA polymerase sigma-70 region 2" evidence="7">
    <location>
        <begin position="110"/>
        <end position="177"/>
    </location>
</feature>
<dbReference type="PANTHER" id="PTHR43133:SF8">
    <property type="entry name" value="RNA POLYMERASE SIGMA FACTOR HI_1459-RELATED"/>
    <property type="match status" value="1"/>
</dbReference>
<dbReference type="GO" id="GO:0003677">
    <property type="term" value="F:DNA binding"/>
    <property type="evidence" value="ECO:0007669"/>
    <property type="project" value="UniProtKB-KW"/>
</dbReference>
<dbReference type="Gene3D" id="1.10.1740.10">
    <property type="match status" value="1"/>
</dbReference>
<feature type="region of interest" description="Disordered" evidence="6">
    <location>
        <begin position="1"/>
        <end position="66"/>
    </location>
</feature>
<dbReference type="Gene3D" id="1.10.10.10">
    <property type="entry name" value="Winged helix-like DNA-binding domain superfamily/Winged helix DNA-binding domain"/>
    <property type="match status" value="1"/>
</dbReference>
<dbReference type="CDD" id="cd06171">
    <property type="entry name" value="Sigma70_r4"/>
    <property type="match status" value="1"/>
</dbReference>
<sequence length="270" mass="30246">MRSSITASLPGPRPRGPRAPFEHAPRQHEPTAAPIKKRAAEETGRPLAHDGSEESSFVPSPNLAPPDVEGLLAPLARKRLVEDRPPLGEAPQARAAEPTRTATPSAVEALYRKHHGLVYRLALRYGKGNVAWAEDITQEVFLDLMKALPALDDHDDLAGWLYRATTNRCLSRMRRDRFRALAPIRWLFGEHQPEPQQPDTLVMAREDLRRAIEALDALPVKEQVAFSMYWLDGKEQEEIGEILGHSKGYVCKLIQRAVERLKKDGWGVSP</sequence>
<feature type="compositionally biased region" description="Basic and acidic residues" evidence="6">
    <location>
        <begin position="38"/>
        <end position="52"/>
    </location>
</feature>
<keyword evidence="2" id="KW-0805">Transcription regulation</keyword>
<dbReference type="AlphaFoldDB" id="A0A4U1IEG9"/>
<dbReference type="EMBL" id="SSMQ01000139">
    <property type="protein sequence ID" value="TKC92096.1"/>
    <property type="molecule type" value="Genomic_DNA"/>
</dbReference>
<evidence type="ECO:0000313" key="9">
    <source>
        <dbReference type="EMBL" id="TKC92096.1"/>
    </source>
</evidence>
<evidence type="ECO:0000256" key="1">
    <source>
        <dbReference type="ARBA" id="ARBA00010641"/>
    </source>
</evidence>
<dbReference type="InterPro" id="IPR013325">
    <property type="entry name" value="RNA_pol_sigma_r2"/>
</dbReference>
<keyword evidence="5" id="KW-0804">Transcription</keyword>
<comment type="caution">
    <text evidence="9">The sequence shown here is derived from an EMBL/GenBank/DDBJ whole genome shotgun (WGS) entry which is preliminary data.</text>
</comment>
<dbReference type="GO" id="GO:0016987">
    <property type="term" value="F:sigma factor activity"/>
    <property type="evidence" value="ECO:0007669"/>
    <property type="project" value="UniProtKB-KW"/>
</dbReference>
<dbReference type="Proteomes" id="UP000309215">
    <property type="component" value="Unassembled WGS sequence"/>
</dbReference>
<feature type="domain" description="RNA polymerase sigma-70 region 4" evidence="8">
    <location>
        <begin position="214"/>
        <end position="263"/>
    </location>
</feature>
<evidence type="ECO:0000256" key="4">
    <source>
        <dbReference type="ARBA" id="ARBA00023125"/>
    </source>
</evidence>
<name>A0A4U1IEG9_9BACT</name>
<evidence type="ECO:0000256" key="5">
    <source>
        <dbReference type="ARBA" id="ARBA00023163"/>
    </source>
</evidence>